<evidence type="ECO:0000256" key="2">
    <source>
        <dbReference type="ARBA" id="ARBA00022692"/>
    </source>
</evidence>
<dbReference type="InterPro" id="IPR011527">
    <property type="entry name" value="ABC1_TM_dom"/>
</dbReference>
<evidence type="ECO:0000256" key="5">
    <source>
        <dbReference type="SAM" id="Phobius"/>
    </source>
</evidence>
<sequence length="584" mass="64049">MQTQEKTTFSWLRDFVAPHKSGYIASVIYAIIGVALSILPYYFVAQMIVHLIRDDKDFSFYAIYCLIITGIWLLRYIFHGISTSLSHKATFAVISEVRLRLTDKLTRLPMGYLLDTPSGTLKNILVEQTDNIEPMLSHVIPEMSANLLISISVILYLFAIDWRMALASLFTLPIALYCLKKMTSGYGEKQRNSMEKTKRLNAVAVEYVGGIEVIKAFSQSATSYEKFTIAAKEAAASYIDWIRSSLTYFATNLSVLPAVLVSVLPIGSLLYMQGTLSAESFILTIILSLGIGAPLISTMSHVDDLEKIHAVVQEIAAVLNLPNIERPQSEVELTDYDISLKNVFFAYKEKQILNGINLNIPAGGVTAFVGPSGGGKSTIAKLIASQWDVSDGSISIGGVDVKQIPLSQVNENIAYVTQDNYLFDDTVRNNIRMGKLSASDDEVERVAKESGCHDFIMGLKEGYETRCGGGGGHLSGGERQRITIARAMLKNAPIVILDEATAYTDPESEAVIQTAVSKMITGKTLIVIAHRLSTIIDADKIVVVKDGNIHAEGTHDELLKNCSLYQRMWAAHDAGKDAAKEVLA</sequence>
<dbReference type="GO" id="GO:0005524">
    <property type="term" value="F:ATP binding"/>
    <property type="evidence" value="ECO:0007669"/>
    <property type="project" value="UniProtKB-KW"/>
</dbReference>
<comment type="caution">
    <text evidence="8">The sequence shown here is derived from an EMBL/GenBank/DDBJ whole genome shotgun (WGS) entry which is preliminary data.</text>
</comment>
<dbReference type="InterPro" id="IPR003593">
    <property type="entry name" value="AAA+_ATPase"/>
</dbReference>
<feature type="transmembrane region" description="Helical" evidence="5">
    <location>
        <begin position="139"/>
        <end position="158"/>
    </location>
</feature>
<name>A0ABS6F2R4_9CLOT</name>
<evidence type="ECO:0000256" key="1">
    <source>
        <dbReference type="ARBA" id="ARBA00004141"/>
    </source>
</evidence>
<dbReference type="PROSITE" id="PS50929">
    <property type="entry name" value="ABC_TM1F"/>
    <property type="match status" value="1"/>
</dbReference>
<keyword evidence="8" id="KW-0547">Nucleotide-binding</keyword>
<evidence type="ECO:0000256" key="3">
    <source>
        <dbReference type="ARBA" id="ARBA00022989"/>
    </source>
</evidence>
<organism evidence="8 9">
    <name type="scientific">Clostridium simiarum</name>
    <dbReference type="NCBI Taxonomy" id="2841506"/>
    <lineage>
        <taxon>Bacteria</taxon>
        <taxon>Bacillati</taxon>
        <taxon>Bacillota</taxon>
        <taxon>Clostridia</taxon>
        <taxon>Eubacteriales</taxon>
        <taxon>Clostridiaceae</taxon>
        <taxon>Clostridium</taxon>
    </lineage>
</organism>
<keyword evidence="9" id="KW-1185">Reference proteome</keyword>
<evidence type="ECO:0000259" key="6">
    <source>
        <dbReference type="PROSITE" id="PS50893"/>
    </source>
</evidence>
<dbReference type="EMBL" id="JAHLQL010000004">
    <property type="protein sequence ID" value="MBU5592690.1"/>
    <property type="molecule type" value="Genomic_DNA"/>
</dbReference>
<keyword evidence="3 5" id="KW-1133">Transmembrane helix</keyword>
<dbReference type="Pfam" id="PF00664">
    <property type="entry name" value="ABC_membrane"/>
    <property type="match status" value="1"/>
</dbReference>
<comment type="subcellular location">
    <subcellularLocation>
        <location evidence="1">Membrane</location>
        <topology evidence="1">Multi-pass membrane protein</topology>
    </subcellularLocation>
</comment>
<keyword evidence="2 5" id="KW-0812">Transmembrane</keyword>
<evidence type="ECO:0000259" key="7">
    <source>
        <dbReference type="PROSITE" id="PS50929"/>
    </source>
</evidence>
<feature type="transmembrane region" description="Helical" evidence="5">
    <location>
        <begin position="58"/>
        <end position="78"/>
    </location>
</feature>
<dbReference type="CDD" id="cd07346">
    <property type="entry name" value="ABC_6TM_exporters"/>
    <property type="match status" value="1"/>
</dbReference>
<evidence type="ECO:0000313" key="8">
    <source>
        <dbReference type="EMBL" id="MBU5592690.1"/>
    </source>
</evidence>
<reference evidence="8 9" key="1">
    <citation type="submission" date="2021-06" db="EMBL/GenBank/DDBJ databases">
        <authorList>
            <person name="Sun Q."/>
            <person name="Li D."/>
        </authorList>
    </citation>
    <scope>NUCLEOTIDE SEQUENCE [LARGE SCALE GENOMIC DNA]</scope>
    <source>
        <strain evidence="8 9">MSJ-4</strain>
    </source>
</reference>
<dbReference type="PROSITE" id="PS50893">
    <property type="entry name" value="ABC_TRANSPORTER_2"/>
    <property type="match status" value="1"/>
</dbReference>
<accession>A0ABS6F2R4</accession>
<evidence type="ECO:0000256" key="4">
    <source>
        <dbReference type="ARBA" id="ARBA00023136"/>
    </source>
</evidence>
<dbReference type="Proteomes" id="UP000736583">
    <property type="component" value="Unassembled WGS sequence"/>
</dbReference>
<dbReference type="PROSITE" id="PS00211">
    <property type="entry name" value="ABC_TRANSPORTER_1"/>
    <property type="match status" value="1"/>
</dbReference>
<proteinExistence type="predicted"/>
<dbReference type="InterPro" id="IPR039421">
    <property type="entry name" value="Type_1_exporter"/>
</dbReference>
<feature type="domain" description="ABC transporter" evidence="6">
    <location>
        <begin position="338"/>
        <end position="571"/>
    </location>
</feature>
<gene>
    <name evidence="8" type="ORF">KQI89_13090</name>
</gene>
<dbReference type="InterPro" id="IPR003439">
    <property type="entry name" value="ABC_transporter-like_ATP-bd"/>
</dbReference>
<keyword evidence="8" id="KW-0067">ATP-binding</keyword>
<feature type="domain" description="ABC transmembrane type-1" evidence="7">
    <location>
        <begin position="24"/>
        <end position="307"/>
    </location>
</feature>
<dbReference type="InterPro" id="IPR017871">
    <property type="entry name" value="ABC_transporter-like_CS"/>
</dbReference>
<feature type="transmembrane region" description="Helical" evidence="5">
    <location>
        <begin position="21"/>
        <end position="43"/>
    </location>
</feature>
<feature type="transmembrane region" description="Helical" evidence="5">
    <location>
        <begin position="253"/>
        <end position="272"/>
    </location>
</feature>
<protein>
    <submittedName>
        <fullName evidence="8">ABC transporter ATP-binding protein/permease</fullName>
    </submittedName>
</protein>
<dbReference type="Pfam" id="PF00005">
    <property type="entry name" value="ABC_tran"/>
    <property type="match status" value="1"/>
</dbReference>
<dbReference type="PANTHER" id="PTHR24221">
    <property type="entry name" value="ATP-BINDING CASSETTE SUB-FAMILY B"/>
    <property type="match status" value="1"/>
</dbReference>
<keyword evidence="4 5" id="KW-0472">Membrane</keyword>
<dbReference type="PANTHER" id="PTHR24221:SF397">
    <property type="entry name" value="ABC TRANSPORTER, ATP-BINDING TRANSMEMBRANE PROTEIN"/>
    <property type="match status" value="1"/>
</dbReference>
<feature type="transmembrane region" description="Helical" evidence="5">
    <location>
        <begin position="278"/>
        <end position="297"/>
    </location>
</feature>
<dbReference type="RefSeq" id="WP_216457439.1">
    <property type="nucleotide sequence ID" value="NZ_JAHLQL010000004.1"/>
</dbReference>
<dbReference type="SMART" id="SM00382">
    <property type="entry name" value="AAA"/>
    <property type="match status" value="1"/>
</dbReference>
<evidence type="ECO:0000313" key="9">
    <source>
        <dbReference type="Proteomes" id="UP000736583"/>
    </source>
</evidence>